<dbReference type="OrthoDB" id="7068459at2"/>
<name>A0A1M6ICA4_9BRAD</name>
<dbReference type="Gene3D" id="3.90.1570.30">
    <property type="match status" value="1"/>
</dbReference>
<dbReference type="Proteomes" id="UP000189935">
    <property type="component" value="Chromosome I"/>
</dbReference>
<protein>
    <submittedName>
        <fullName evidence="1">Type I restriction enzyme R protein N terminus (HSDR_N)</fullName>
    </submittedName>
</protein>
<reference evidence="1 2" key="1">
    <citation type="submission" date="2016-11" db="EMBL/GenBank/DDBJ databases">
        <authorList>
            <person name="Jaros S."/>
            <person name="Januszkiewicz K."/>
            <person name="Wedrychowicz H."/>
        </authorList>
    </citation>
    <scope>NUCLEOTIDE SEQUENCE [LARGE SCALE GENOMIC DNA]</scope>
    <source>
        <strain evidence="1 2">GAS499</strain>
    </source>
</reference>
<sequence>MCMIDATRKMNEADVREDVAMPLLRALGYAAGTANDIIREKALEYPNNFLGRKKKADPPLRGRADYILTVLGAGSWTLEIKAEEVEIDRDAIEQAITYARHPQVSGSYAAVLNGRRFVAFHNTQRSDEPLLIDLPVAEITELAKALENTLSPHAVRQNCSPPKVDLEMPLAAGLRSSATISKASILYDRFSWRSNIPVPKEAVATLDESCRRMSGLRVSASGGWIKRDERSRITAKLEWLFPNDDLRKFAEQKQIADMEYVCLTSTLSEDPLKPTIFHIVGKIDIEAGDSLFDMATWRTKIAGIDAVLAYGGQATGFLEAGIFQGTVEAKYEITFPTMPALRIIQSGFGKLELSILR</sequence>
<accession>A0A1M6ICA4</accession>
<organism evidence="1 2">
    <name type="scientific">Bradyrhizobium lablabi</name>
    <dbReference type="NCBI Taxonomy" id="722472"/>
    <lineage>
        <taxon>Bacteria</taxon>
        <taxon>Pseudomonadati</taxon>
        <taxon>Pseudomonadota</taxon>
        <taxon>Alphaproteobacteria</taxon>
        <taxon>Hyphomicrobiales</taxon>
        <taxon>Nitrobacteraceae</taxon>
        <taxon>Bradyrhizobium</taxon>
    </lineage>
</organism>
<evidence type="ECO:0000313" key="2">
    <source>
        <dbReference type="Proteomes" id="UP000189935"/>
    </source>
</evidence>
<evidence type="ECO:0000313" key="1">
    <source>
        <dbReference type="EMBL" id="SHJ31936.1"/>
    </source>
</evidence>
<proteinExistence type="predicted"/>
<dbReference type="AlphaFoldDB" id="A0A1M6ICA4"/>
<gene>
    <name evidence="1" type="ORF">SAMN05444159_0295</name>
</gene>
<dbReference type="EMBL" id="LT670844">
    <property type="protein sequence ID" value="SHJ31936.1"/>
    <property type="molecule type" value="Genomic_DNA"/>
</dbReference>